<dbReference type="EMBL" id="GBXM01099585">
    <property type="protein sequence ID" value="JAH08992.1"/>
    <property type="molecule type" value="Transcribed_RNA"/>
</dbReference>
<proteinExistence type="predicted"/>
<reference evidence="2" key="1">
    <citation type="submission" date="2014-11" db="EMBL/GenBank/DDBJ databases">
        <authorList>
            <person name="Amaro Gonzalez C."/>
        </authorList>
    </citation>
    <scope>NUCLEOTIDE SEQUENCE</scope>
</reference>
<name>A0A0E9PXI1_ANGAN</name>
<sequence length="29" mass="3618">MSRGRLYWYKIILNYFILFIILLRVVSLL</sequence>
<accession>A0A0E9PXI1</accession>
<dbReference type="AlphaFoldDB" id="A0A0E9PXI1"/>
<keyword evidence="1" id="KW-0812">Transmembrane</keyword>
<feature type="transmembrane region" description="Helical" evidence="1">
    <location>
        <begin position="7"/>
        <end position="26"/>
    </location>
</feature>
<evidence type="ECO:0000256" key="1">
    <source>
        <dbReference type="SAM" id="Phobius"/>
    </source>
</evidence>
<reference evidence="2" key="2">
    <citation type="journal article" date="2015" name="Fish Shellfish Immunol.">
        <title>Early steps in the European eel (Anguilla anguilla)-Vibrio vulnificus interaction in the gills: Role of the RtxA13 toxin.</title>
        <authorList>
            <person name="Callol A."/>
            <person name="Pajuelo D."/>
            <person name="Ebbesson L."/>
            <person name="Teles M."/>
            <person name="MacKenzie S."/>
            <person name="Amaro C."/>
        </authorList>
    </citation>
    <scope>NUCLEOTIDE SEQUENCE</scope>
</reference>
<protein>
    <submittedName>
        <fullName evidence="2">Uncharacterized protein</fullName>
    </submittedName>
</protein>
<organism evidence="2">
    <name type="scientific">Anguilla anguilla</name>
    <name type="common">European freshwater eel</name>
    <name type="synonym">Muraena anguilla</name>
    <dbReference type="NCBI Taxonomy" id="7936"/>
    <lineage>
        <taxon>Eukaryota</taxon>
        <taxon>Metazoa</taxon>
        <taxon>Chordata</taxon>
        <taxon>Craniata</taxon>
        <taxon>Vertebrata</taxon>
        <taxon>Euteleostomi</taxon>
        <taxon>Actinopterygii</taxon>
        <taxon>Neopterygii</taxon>
        <taxon>Teleostei</taxon>
        <taxon>Anguilliformes</taxon>
        <taxon>Anguillidae</taxon>
        <taxon>Anguilla</taxon>
    </lineage>
</organism>
<evidence type="ECO:0000313" key="2">
    <source>
        <dbReference type="EMBL" id="JAH08992.1"/>
    </source>
</evidence>
<keyword evidence="1" id="KW-0472">Membrane</keyword>
<keyword evidence="1" id="KW-1133">Transmembrane helix</keyword>